<organism evidence="12 13">
    <name type="scientific">Kocuria palustris PEL</name>
    <dbReference type="NCBI Taxonomy" id="1236550"/>
    <lineage>
        <taxon>Bacteria</taxon>
        <taxon>Bacillati</taxon>
        <taxon>Actinomycetota</taxon>
        <taxon>Actinomycetes</taxon>
        <taxon>Micrococcales</taxon>
        <taxon>Micrococcaceae</taxon>
        <taxon>Kocuria</taxon>
    </lineage>
</organism>
<keyword evidence="4 10" id="KW-1003">Cell membrane</keyword>
<evidence type="ECO:0000313" key="12">
    <source>
        <dbReference type="EMBL" id="EME35743.1"/>
    </source>
</evidence>
<comment type="similarity">
    <text evidence="2 10">Belongs to the binding-protein-dependent transport system permease family. MalFG subfamily.</text>
</comment>
<feature type="transmembrane region" description="Helical" evidence="9">
    <location>
        <begin position="83"/>
        <end position="104"/>
    </location>
</feature>
<evidence type="ECO:0000256" key="8">
    <source>
        <dbReference type="ARBA" id="ARBA00023136"/>
    </source>
</evidence>
<keyword evidence="8 9" id="KW-0472">Membrane</keyword>
<dbReference type="PROSITE" id="PS50928">
    <property type="entry name" value="ABC_TM1"/>
    <property type="match status" value="1"/>
</dbReference>
<sequence>MKAPEMGSELDSKPPRRSHTRGFGAGFLVKLALMGLVNAFGLYGIAASATVGSWAICLFLVLALVIADLIYFVPSRRMLPGKYLFPGLLMLVVFQVFVILYTGMTAFTNYGDGHNGSKDEAIAQLTRTYEQRVEGSPERAVTVLRSDDGDLALAAVEDDEVLIGTADQPLAAEESAQTDGDRVTAADGYEVLDYAGVVSASEDLEQLRVPVSGDPDDGSLRTEDGRTAYAWEPTLSYDEDTGSMVAEDGTVYSDSGEGSFVSEAGEELRPGWREFVGFENFAAIFDPEILGGPFVSVTLWTFAFAILSVALTFFLGLLLAMLLNDPQLRGRGFYRAILFLPYAFPMFLSALIWAGLLNTDYGWINQVLLGGAGVPWLENAWLARGSVLLVNLWLGFPYMFLICSGALQAIPSEIYESASTDGAGPVRRFRSITLPMLMVAVGPLLIASFAMNFNNFNVIYLLTGGGPVDLESTTGVGGTDILITFVYKIAFAGGTNDYGLAAALSILIFLMVALISLLTFRRSQALEEIN</sequence>
<feature type="transmembrane region" description="Helical" evidence="9">
    <location>
        <begin position="336"/>
        <end position="356"/>
    </location>
</feature>
<dbReference type="Gene3D" id="1.10.3720.10">
    <property type="entry name" value="MetI-like"/>
    <property type="match status" value="1"/>
</dbReference>
<evidence type="ECO:0000256" key="3">
    <source>
        <dbReference type="ARBA" id="ARBA00022448"/>
    </source>
</evidence>
<reference evidence="12 13" key="1">
    <citation type="journal article" date="2014" name="Genome Announc.">
        <title>Draft Genome Sequence of Kocuria palustris PEL.</title>
        <authorList>
            <person name="Sharma G."/>
            <person name="Khatri I."/>
            <person name="Subramanian S."/>
        </authorList>
    </citation>
    <scope>NUCLEOTIDE SEQUENCE [LARGE SCALE GENOMIC DNA]</scope>
    <source>
        <strain evidence="12 13">PEL</strain>
    </source>
</reference>
<dbReference type="PANTHER" id="PTHR47314">
    <property type="entry name" value="MALTOSE/MALTODEXTRIN TRANSPORT SYSTEM PERMEASE PROTEIN MALF"/>
    <property type="match status" value="1"/>
</dbReference>
<accession>M2XSE4</accession>
<keyword evidence="7 9" id="KW-1133">Transmembrane helix</keyword>
<feature type="domain" description="ABC transmembrane type-1" evidence="11">
    <location>
        <begin position="298"/>
        <end position="519"/>
    </location>
</feature>
<evidence type="ECO:0000256" key="2">
    <source>
        <dbReference type="ARBA" id="ARBA00009047"/>
    </source>
</evidence>
<comment type="function">
    <text evidence="10">Part of the ABC transporter complex MalEFGK involved in maltose/maltodextrin import. Probably responsible for the translocation of the substrate across the membrane.</text>
</comment>
<evidence type="ECO:0000256" key="10">
    <source>
        <dbReference type="RuleBase" id="RU367050"/>
    </source>
</evidence>
<name>M2XSE4_9MICC</name>
<dbReference type="Proteomes" id="UP000009877">
    <property type="component" value="Unassembled WGS sequence"/>
</dbReference>
<evidence type="ECO:0000256" key="7">
    <source>
        <dbReference type="ARBA" id="ARBA00022989"/>
    </source>
</evidence>
<dbReference type="GO" id="GO:0042956">
    <property type="term" value="P:maltodextrin transmembrane transport"/>
    <property type="evidence" value="ECO:0007669"/>
    <property type="project" value="TreeGrafter"/>
</dbReference>
<keyword evidence="13" id="KW-1185">Reference proteome</keyword>
<evidence type="ECO:0000256" key="6">
    <source>
        <dbReference type="ARBA" id="ARBA00022692"/>
    </source>
</evidence>
<gene>
    <name evidence="12" type="ORF">C884_01376</name>
</gene>
<dbReference type="InterPro" id="IPR035277">
    <property type="entry name" value="MalF_N"/>
</dbReference>
<dbReference type="InterPro" id="IPR032550">
    <property type="entry name" value="TM_PBP2_N"/>
</dbReference>
<dbReference type="AlphaFoldDB" id="M2XSE4"/>
<feature type="transmembrane region" description="Helical" evidence="9">
    <location>
        <begin position="299"/>
        <end position="324"/>
    </location>
</feature>
<proteinExistence type="inferred from homology"/>
<dbReference type="STRING" id="71999.KPaMU14_02225"/>
<dbReference type="GO" id="GO:1990060">
    <property type="term" value="C:maltose transport complex"/>
    <property type="evidence" value="ECO:0007669"/>
    <property type="project" value="TreeGrafter"/>
</dbReference>
<comment type="subcellular location">
    <subcellularLocation>
        <location evidence="1 9">Cell membrane</location>
        <topology evidence="1 9">Multi-pass membrane protein</topology>
    </subcellularLocation>
</comment>
<evidence type="ECO:0000256" key="4">
    <source>
        <dbReference type="ARBA" id="ARBA00022475"/>
    </source>
</evidence>
<comment type="caution">
    <text evidence="12">The sequence shown here is derived from an EMBL/GenBank/DDBJ whole genome shotgun (WGS) entry which is preliminary data.</text>
</comment>
<dbReference type="EMBL" id="ANHZ02000023">
    <property type="protein sequence ID" value="EME35743.1"/>
    <property type="molecule type" value="Genomic_DNA"/>
</dbReference>
<dbReference type="InterPro" id="IPR035906">
    <property type="entry name" value="MetI-like_sf"/>
</dbReference>
<evidence type="ECO:0000256" key="9">
    <source>
        <dbReference type="RuleBase" id="RU363032"/>
    </source>
</evidence>
<dbReference type="CDD" id="cd06261">
    <property type="entry name" value="TM_PBP2"/>
    <property type="match status" value="1"/>
</dbReference>
<feature type="transmembrane region" description="Helical" evidence="9">
    <location>
        <begin position="51"/>
        <end position="71"/>
    </location>
</feature>
<dbReference type="PANTHER" id="PTHR47314:SF1">
    <property type="entry name" value="MALTOSE_MALTODEXTRIN TRANSPORT SYSTEM PERMEASE PROTEIN MALF"/>
    <property type="match status" value="1"/>
</dbReference>
<evidence type="ECO:0000259" key="11">
    <source>
        <dbReference type="PROSITE" id="PS50928"/>
    </source>
</evidence>
<dbReference type="SUPFAM" id="SSF161098">
    <property type="entry name" value="MetI-like"/>
    <property type="match status" value="1"/>
</dbReference>
<keyword evidence="3 9" id="KW-0813">Transport</keyword>
<evidence type="ECO:0000313" key="13">
    <source>
        <dbReference type="Proteomes" id="UP000009877"/>
    </source>
</evidence>
<dbReference type="InterPro" id="IPR000515">
    <property type="entry name" value="MetI-like"/>
</dbReference>
<dbReference type="GO" id="GO:0015423">
    <property type="term" value="F:ABC-type maltose transporter activity"/>
    <property type="evidence" value="ECO:0007669"/>
    <property type="project" value="TreeGrafter"/>
</dbReference>
<dbReference type="Pfam" id="PF00528">
    <property type="entry name" value="BPD_transp_1"/>
    <property type="match status" value="1"/>
</dbReference>
<dbReference type="SUPFAM" id="SSF160964">
    <property type="entry name" value="MalF N-terminal region-like"/>
    <property type="match status" value="1"/>
</dbReference>
<evidence type="ECO:0000256" key="5">
    <source>
        <dbReference type="ARBA" id="ARBA00022597"/>
    </source>
</evidence>
<protein>
    <recommendedName>
        <fullName evidence="10">Maltose/maltodextrin transport system permease protein</fullName>
    </recommendedName>
</protein>
<dbReference type="Pfam" id="PF16296">
    <property type="entry name" value="TM_PBP2_N"/>
    <property type="match status" value="1"/>
</dbReference>
<keyword evidence="5 10" id="KW-0762">Sugar transport</keyword>
<evidence type="ECO:0000256" key="1">
    <source>
        <dbReference type="ARBA" id="ARBA00004651"/>
    </source>
</evidence>
<dbReference type="Gene3D" id="1.20.58.370">
    <property type="entry name" value="MalF N-terminal region-like"/>
    <property type="match status" value="1"/>
</dbReference>
<feature type="transmembrane region" description="Helical" evidence="9">
    <location>
        <begin position="387"/>
        <end position="410"/>
    </location>
</feature>
<feature type="transmembrane region" description="Helical" evidence="9">
    <location>
        <begin position="498"/>
        <end position="520"/>
    </location>
</feature>
<feature type="transmembrane region" description="Helical" evidence="9">
    <location>
        <begin position="431"/>
        <end position="451"/>
    </location>
</feature>
<keyword evidence="6 9" id="KW-0812">Transmembrane</keyword>
<feature type="transmembrane region" description="Helical" evidence="9">
    <location>
        <begin position="21"/>
        <end position="45"/>
    </location>
</feature>